<organism evidence="3 4">
    <name type="scientific">Selenihalanaerobacter shriftii</name>
    <dbReference type="NCBI Taxonomy" id="142842"/>
    <lineage>
        <taxon>Bacteria</taxon>
        <taxon>Bacillati</taxon>
        <taxon>Bacillota</taxon>
        <taxon>Clostridia</taxon>
        <taxon>Halanaerobiales</taxon>
        <taxon>Halobacteroidaceae</taxon>
        <taxon>Selenihalanaerobacter</taxon>
    </lineage>
</organism>
<evidence type="ECO:0000256" key="1">
    <source>
        <dbReference type="ARBA" id="ARBA00022729"/>
    </source>
</evidence>
<keyword evidence="4" id="KW-1185">Reference proteome</keyword>
<dbReference type="PANTHER" id="PTHR35038">
    <property type="entry name" value="DISSIMILATORY SULFITE REDUCTASE SIRA"/>
    <property type="match status" value="1"/>
</dbReference>
<dbReference type="Gene3D" id="1.10.1130.10">
    <property type="entry name" value="Flavocytochrome C3, Chain A"/>
    <property type="match status" value="1"/>
</dbReference>
<evidence type="ECO:0000313" key="3">
    <source>
        <dbReference type="EMBL" id="SJZ62685.1"/>
    </source>
</evidence>
<dbReference type="STRING" id="142842.SAMN02745118_01364"/>
<sequence>MGKKLTLGIVFILTLFVVSSTVMAMDHSMFIKGPFDSGKDVTKKCISCHSEEAEDVQHSIHYQWEGKTSTIKGNKNKSLGKKDDINGFCISTPANEQRCAQCHAGYGYGTEEFSFEDQTNIDCLVCHADLSKYKKAKKDWGRPDKSVDLVKAAQSVGQPTRENCLSCHAYAGGGNNVKEGDIEKELIHTNREYDVHMGTDGADMSCQSCHVTKDHKIPGRSIHVLGSEGTVTCAQCHTDKPHNSSNISKKANATLNEHAQTVACQTCHIPEFSKKSKTKMEWDWSAAGSKDADSKLKGNFVKRKNVKPTYLWYNGMSENYLVGDKINPDGPTILAKPVGSIEDKKSKIYPFKEFTSKQPADAKYNQLITPHLFKGFWGHFDWDKALKAGAEAGGLKYSGEYTFETTKTFIGISHEVVPKEKALNCGSCHLGGDRIDFEALGYEGDPMVKGGRN</sequence>
<feature type="chain" id="PRO_5012278519" evidence="2">
    <location>
        <begin position="25"/>
        <end position="453"/>
    </location>
</feature>
<accession>A0A1T4M700</accession>
<dbReference type="InterPro" id="IPR024673">
    <property type="entry name" value="Octahem_Cyt_c"/>
</dbReference>
<proteinExistence type="predicted"/>
<feature type="signal peptide" evidence="2">
    <location>
        <begin position="1"/>
        <end position="24"/>
    </location>
</feature>
<dbReference type="GO" id="GO:0016491">
    <property type="term" value="F:oxidoreductase activity"/>
    <property type="evidence" value="ECO:0007669"/>
    <property type="project" value="TreeGrafter"/>
</dbReference>
<dbReference type="PANTHER" id="PTHR35038:SF5">
    <property type="entry name" value="CYTOCHROME C-TYPE PROTEIN NRFB"/>
    <property type="match status" value="1"/>
</dbReference>
<dbReference type="SUPFAM" id="SSF48695">
    <property type="entry name" value="Multiheme cytochromes"/>
    <property type="match status" value="1"/>
</dbReference>
<dbReference type="CDD" id="cd08168">
    <property type="entry name" value="Cytochrom_C3"/>
    <property type="match status" value="1"/>
</dbReference>
<evidence type="ECO:0000313" key="4">
    <source>
        <dbReference type="Proteomes" id="UP000190625"/>
    </source>
</evidence>
<keyword evidence="1 2" id="KW-0732">Signal</keyword>
<dbReference type="InterPro" id="IPR051829">
    <property type="entry name" value="Multiheme_Cytochr_ET"/>
</dbReference>
<dbReference type="NCBIfam" id="TIGR04315">
    <property type="entry name" value="octaheme_Shew"/>
    <property type="match status" value="1"/>
</dbReference>
<reference evidence="4" key="1">
    <citation type="submission" date="2017-02" db="EMBL/GenBank/DDBJ databases">
        <authorList>
            <person name="Varghese N."/>
            <person name="Submissions S."/>
        </authorList>
    </citation>
    <scope>NUCLEOTIDE SEQUENCE [LARGE SCALE GENOMIC DNA]</scope>
    <source>
        <strain evidence="4">ATCC BAA-73</strain>
    </source>
</reference>
<name>A0A1T4M700_9FIRM</name>
<dbReference type="Proteomes" id="UP000190625">
    <property type="component" value="Unassembled WGS sequence"/>
</dbReference>
<dbReference type="PIRSF" id="PIRSF039014">
    <property type="entry name" value="OTR_cyc"/>
    <property type="match status" value="1"/>
</dbReference>
<dbReference type="AlphaFoldDB" id="A0A1T4M700"/>
<dbReference type="EMBL" id="FUWM01000010">
    <property type="protein sequence ID" value="SJZ62685.1"/>
    <property type="molecule type" value="Genomic_DNA"/>
</dbReference>
<dbReference type="RefSeq" id="WP_078809845.1">
    <property type="nucleotide sequence ID" value="NZ_FUWM01000010.1"/>
</dbReference>
<gene>
    <name evidence="3" type="ORF">SAMN02745118_01364</name>
</gene>
<dbReference type="OrthoDB" id="9788513at2"/>
<dbReference type="InterPro" id="IPR036280">
    <property type="entry name" value="Multihaem_cyt_sf"/>
</dbReference>
<dbReference type="Pfam" id="PF11783">
    <property type="entry name" value="Cytochrome_cB"/>
    <property type="match status" value="1"/>
</dbReference>
<evidence type="ECO:0000256" key="2">
    <source>
        <dbReference type="SAM" id="SignalP"/>
    </source>
</evidence>
<protein>
    <submittedName>
        <fullName evidence="3">Octaheme c-type cytochrome, tetrathionate reductase family</fullName>
    </submittedName>
</protein>